<dbReference type="Proteomes" id="UP001141806">
    <property type="component" value="Unassembled WGS sequence"/>
</dbReference>
<dbReference type="OrthoDB" id="533138at2759"/>
<dbReference type="InterPro" id="IPR000713">
    <property type="entry name" value="Mur_ligase_N"/>
</dbReference>
<dbReference type="EMBL" id="JAMYWD010000007">
    <property type="protein sequence ID" value="KAJ4965545.1"/>
    <property type="molecule type" value="Genomic_DNA"/>
</dbReference>
<accession>A0A9Q0QMV4</accession>
<feature type="domain" description="Mur ligase N-terminal catalytic" evidence="1">
    <location>
        <begin position="209"/>
        <end position="260"/>
    </location>
</feature>
<organism evidence="2 3">
    <name type="scientific">Protea cynaroides</name>
    <dbReference type="NCBI Taxonomy" id="273540"/>
    <lineage>
        <taxon>Eukaryota</taxon>
        <taxon>Viridiplantae</taxon>
        <taxon>Streptophyta</taxon>
        <taxon>Embryophyta</taxon>
        <taxon>Tracheophyta</taxon>
        <taxon>Spermatophyta</taxon>
        <taxon>Magnoliopsida</taxon>
        <taxon>Proteales</taxon>
        <taxon>Proteaceae</taxon>
        <taxon>Protea</taxon>
    </lineage>
</organism>
<reference evidence="2" key="1">
    <citation type="journal article" date="2023" name="Plant J.">
        <title>The genome of the king protea, Protea cynaroides.</title>
        <authorList>
            <person name="Chang J."/>
            <person name="Duong T.A."/>
            <person name="Schoeman C."/>
            <person name="Ma X."/>
            <person name="Roodt D."/>
            <person name="Barker N."/>
            <person name="Li Z."/>
            <person name="Van de Peer Y."/>
            <person name="Mizrachi E."/>
        </authorList>
    </citation>
    <scope>NUCLEOTIDE SEQUENCE</scope>
    <source>
        <tissue evidence="2">Young leaves</tissue>
    </source>
</reference>
<evidence type="ECO:0000313" key="3">
    <source>
        <dbReference type="Proteomes" id="UP001141806"/>
    </source>
</evidence>
<dbReference type="GO" id="GO:0016881">
    <property type="term" value="F:acid-amino acid ligase activity"/>
    <property type="evidence" value="ECO:0007669"/>
    <property type="project" value="InterPro"/>
</dbReference>
<dbReference type="AlphaFoldDB" id="A0A9Q0QMV4"/>
<comment type="caution">
    <text evidence="2">The sequence shown here is derived from an EMBL/GenBank/DDBJ whole genome shotgun (WGS) entry which is preliminary data.</text>
</comment>
<sequence length="290" mass="31948">MISFTPLERQPLQISSQTVVSTENPPNPETFIEEFEPPIMGDRLLVEQLSFPPPAVPHLIPSWPPPEIGQRDALILCIGELHCSSVKPRSTTSGSQTYFKPLDQRLESWDPLRRTCSSLPFIAPLALSCRSVTRAVFFIVGFLVSGAHEVNIVLLVSSTIICPSFDLDFNSYGKCKVQMVEPKFKMTLAELLDESKVVSISVCGNLEVEITRIQHDSRFVSSGELFVCCVGMKIDGQLYLSEVDKKGVVAMVASKDIDIDETLGCKALVILEDTNSVFPCIGCIILPESI</sequence>
<name>A0A9Q0QMV4_9MAGN</name>
<dbReference type="SUPFAM" id="SSF63418">
    <property type="entry name" value="MurE/MurF N-terminal domain"/>
    <property type="match status" value="1"/>
</dbReference>
<gene>
    <name evidence="2" type="ORF">NE237_017394</name>
</gene>
<proteinExistence type="predicted"/>
<dbReference type="PANTHER" id="PTHR23135">
    <property type="entry name" value="MUR LIGASE FAMILY MEMBER"/>
    <property type="match status" value="1"/>
</dbReference>
<evidence type="ECO:0000313" key="2">
    <source>
        <dbReference type="EMBL" id="KAJ4965545.1"/>
    </source>
</evidence>
<dbReference type="PANTHER" id="PTHR23135:SF4">
    <property type="entry name" value="UDP-N-ACETYLMURAMOYL-L-ALANYL-D-GLUTAMATE--2,6-DIAMINOPIMELATE LIGASE MURE HOMOLOG, CHLOROPLASTIC"/>
    <property type="match status" value="1"/>
</dbReference>
<evidence type="ECO:0000259" key="1">
    <source>
        <dbReference type="Pfam" id="PF01225"/>
    </source>
</evidence>
<protein>
    <recommendedName>
        <fullName evidence="1">Mur ligase N-terminal catalytic domain-containing protein</fullName>
    </recommendedName>
</protein>
<keyword evidence="3" id="KW-1185">Reference proteome</keyword>
<dbReference type="Gene3D" id="3.40.1390.10">
    <property type="entry name" value="MurE/MurF, N-terminal domain"/>
    <property type="match status" value="1"/>
</dbReference>
<dbReference type="InterPro" id="IPR035911">
    <property type="entry name" value="MurE/MurF_N"/>
</dbReference>
<dbReference type="Pfam" id="PF01225">
    <property type="entry name" value="Mur_ligase"/>
    <property type="match status" value="1"/>
</dbReference>